<evidence type="ECO:0000259" key="1">
    <source>
        <dbReference type="Pfam" id="PF01965"/>
    </source>
</evidence>
<evidence type="ECO:0000313" key="3">
    <source>
        <dbReference type="Proteomes" id="UP000774130"/>
    </source>
</evidence>
<name>A0ABS6TC96_9ENTE</name>
<reference evidence="2 3" key="1">
    <citation type="submission" date="2021-06" db="EMBL/GenBank/DDBJ databases">
        <title>Enterococcus alishanensis sp. nov., a novel lactic acid bacterium isolated from fresh coffee beans.</title>
        <authorList>
            <person name="Chen Y.-S."/>
        </authorList>
    </citation>
    <scope>NUCLEOTIDE SEQUENCE [LARGE SCALE GENOMIC DNA]</scope>
    <source>
        <strain evidence="2 3">ALS3</strain>
    </source>
</reference>
<comment type="caution">
    <text evidence="2">The sequence shown here is derived from an EMBL/GenBank/DDBJ whole genome shotgun (WGS) entry which is preliminary data.</text>
</comment>
<dbReference type="Pfam" id="PF01965">
    <property type="entry name" value="DJ-1_PfpI"/>
    <property type="match status" value="1"/>
</dbReference>
<dbReference type="RefSeq" id="WP_218325568.1">
    <property type="nucleotide sequence ID" value="NZ_JAHUZB010000003.1"/>
</dbReference>
<organism evidence="2 3">
    <name type="scientific">Enterococcus alishanensis</name>
    <dbReference type="NCBI Taxonomy" id="1303817"/>
    <lineage>
        <taxon>Bacteria</taxon>
        <taxon>Bacillati</taxon>
        <taxon>Bacillota</taxon>
        <taxon>Bacilli</taxon>
        <taxon>Lactobacillales</taxon>
        <taxon>Enterococcaceae</taxon>
        <taxon>Enterococcus</taxon>
    </lineage>
</organism>
<accession>A0ABS6TC96</accession>
<sequence>MRTIYVYLLDTLADWELGHITAELNSKRFFKKDAAEITIKTVSYNKESIRTMGGMRITPDCSIEDVVVEEKNLLLLPGADTWGDGKHQAIIEKANRFLSEGAGVAAICGATVPLANFGMLDHRLHTSNGSGFLEMFCLNYQGSKNYVDQPAVSADNLITASATGNLLWTKEIIAYLEVFELDTLTAWYNYFETGEAGFFYQLMESLPEKEIN</sequence>
<dbReference type="EMBL" id="JAHUZB010000003">
    <property type="protein sequence ID" value="MBV7390506.1"/>
    <property type="molecule type" value="Genomic_DNA"/>
</dbReference>
<protein>
    <submittedName>
        <fullName evidence="2">Glutamine amidotransferase</fullName>
    </submittedName>
</protein>
<proteinExistence type="predicted"/>
<evidence type="ECO:0000313" key="2">
    <source>
        <dbReference type="EMBL" id="MBV7390506.1"/>
    </source>
</evidence>
<keyword evidence="2" id="KW-0315">Glutamine amidotransferase</keyword>
<dbReference type="InterPro" id="IPR002818">
    <property type="entry name" value="DJ-1/PfpI"/>
</dbReference>
<dbReference type="Proteomes" id="UP000774130">
    <property type="component" value="Unassembled WGS sequence"/>
</dbReference>
<gene>
    <name evidence="2" type="ORF">KUA55_07430</name>
</gene>
<feature type="domain" description="DJ-1/PfpI" evidence="1">
    <location>
        <begin position="3"/>
        <end position="173"/>
    </location>
</feature>
<dbReference type="CDD" id="cd03140">
    <property type="entry name" value="GATase1_PfpI_3"/>
    <property type="match status" value="1"/>
</dbReference>
<keyword evidence="3" id="KW-1185">Reference proteome</keyword>